<feature type="transmembrane region" description="Helical" evidence="12">
    <location>
        <begin position="256"/>
        <end position="276"/>
    </location>
</feature>
<keyword evidence="7 12" id="KW-0472">Membrane</keyword>
<evidence type="ECO:0000256" key="5">
    <source>
        <dbReference type="ARBA" id="ARBA00022989"/>
    </source>
</evidence>
<evidence type="ECO:0000256" key="12">
    <source>
        <dbReference type="SAM" id="Phobius"/>
    </source>
</evidence>
<comment type="caution">
    <text evidence="14">The sequence shown here is derived from an EMBL/GenBank/DDBJ whole genome shotgun (WGS) entry which is preliminary data.</text>
</comment>
<evidence type="ECO:0000256" key="3">
    <source>
        <dbReference type="ARBA" id="ARBA00022448"/>
    </source>
</evidence>
<feature type="domain" description="Ionotropic glutamate receptor C-terminal" evidence="13">
    <location>
        <begin position="37"/>
        <end position="238"/>
    </location>
</feature>
<evidence type="ECO:0000256" key="2">
    <source>
        <dbReference type="ARBA" id="ARBA00008685"/>
    </source>
</evidence>
<keyword evidence="10" id="KW-1071">Ligand-gated ion channel</keyword>
<accession>A0ABP1Q933</accession>
<dbReference type="InterPro" id="IPR015683">
    <property type="entry name" value="Ionotropic_Glu_rcpt"/>
</dbReference>
<evidence type="ECO:0000256" key="9">
    <source>
        <dbReference type="ARBA" id="ARBA00023180"/>
    </source>
</evidence>
<dbReference type="Proteomes" id="UP001642540">
    <property type="component" value="Unassembled WGS sequence"/>
</dbReference>
<evidence type="ECO:0000313" key="15">
    <source>
        <dbReference type="Proteomes" id="UP001642540"/>
    </source>
</evidence>
<feature type="transmembrane region" description="Helical" evidence="12">
    <location>
        <begin position="68"/>
        <end position="91"/>
    </location>
</feature>
<keyword evidence="3" id="KW-0813">Transport</keyword>
<evidence type="ECO:0000256" key="11">
    <source>
        <dbReference type="ARBA" id="ARBA00023303"/>
    </source>
</evidence>
<evidence type="ECO:0000259" key="13">
    <source>
        <dbReference type="SMART" id="SM00079"/>
    </source>
</evidence>
<protein>
    <recommendedName>
        <fullName evidence="13">Ionotropic glutamate receptor C-terminal domain-containing protein</fullName>
    </recommendedName>
</protein>
<dbReference type="SMART" id="SM00079">
    <property type="entry name" value="PBPe"/>
    <property type="match status" value="1"/>
</dbReference>
<dbReference type="Gene3D" id="3.40.190.10">
    <property type="entry name" value="Periplasmic binding protein-like II"/>
    <property type="match status" value="2"/>
</dbReference>
<comment type="similarity">
    <text evidence="2">Belongs to the glutamate-gated ion channel (TC 1.A.10.1) family.</text>
</comment>
<dbReference type="PANTHER" id="PTHR18966">
    <property type="entry name" value="IONOTROPIC GLUTAMATE RECEPTOR"/>
    <property type="match status" value="1"/>
</dbReference>
<evidence type="ECO:0000256" key="1">
    <source>
        <dbReference type="ARBA" id="ARBA00004141"/>
    </source>
</evidence>
<gene>
    <name evidence="14" type="ORF">ODALV1_LOCUS8679</name>
</gene>
<dbReference type="SUPFAM" id="SSF53850">
    <property type="entry name" value="Periplasmic binding protein-like II"/>
    <property type="match status" value="1"/>
</dbReference>
<comment type="subcellular location">
    <subcellularLocation>
        <location evidence="1">Membrane</location>
        <topology evidence="1">Multi-pass membrane protein</topology>
    </subcellularLocation>
</comment>
<evidence type="ECO:0000256" key="10">
    <source>
        <dbReference type="ARBA" id="ARBA00023286"/>
    </source>
</evidence>
<evidence type="ECO:0000256" key="8">
    <source>
        <dbReference type="ARBA" id="ARBA00023170"/>
    </source>
</evidence>
<name>A0ABP1Q933_9HEXA</name>
<evidence type="ECO:0000256" key="7">
    <source>
        <dbReference type="ARBA" id="ARBA00023136"/>
    </source>
</evidence>
<keyword evidence="15" id="KW-1185">Reference proteome</keyword>
<reference evidence="14 15" key="1">
    <citation type="submission" date="2024-08" db="EMBL/GenBank/DDBJ databases">
        <authorList>
            <person name="Cucini C."/>
            <person name="Frati F."/>
        </authorList>
    </citation>
    <scope>NUCLEOTIDE SEQUENCE [LARGE SCALE GENOMIC DNA]</scope>
</reference>
<organism evidence="14 15">
    <name type="scientific">Orchesella dallaii</name>
    <dbReference type="NCBI Taxonomy" id="48710"/>
    <lineage>
        <taxon>Eukaryota</taxon>
        <taxon>Metazoa</taxon>
        <taxon>Ecdysozoa</taxon>
        <taxon>Arthropoda</taxon>
        <taxon>Hexapoda</taxon>
        <taxon>Collembola</taxon>
        <taxon>Entomobryomorpha</taxon>
        <taxon>Entomobryoidea</taxon>
        <taxon>Orchesellidae</taxon>
        <taxon>Orchesellinae</taxon>
        <taxon>Orchesella</taxon>
    </lineage>
</organism>
<evidence type="ECO:0000256" key="4">
    <source>
        <dbReference type="ARBA" id="ARBA00022692"/>
    </source>
</evidence>
<keyword evidence="9" id="KW-0325">Glycoprotein</keyword>
<keyword evidence="4 12" id="KW-0812">Transmembrane</keyword>
<keyword evidence="5 12" id="KW-1133">Transmembrane helix</keyword>
<proteinExistence type="inferred from homology"/>
<keyword evidence="11" id="KW-0407">Ion channel</keyword>
<evidence type="ECO:0000313" key="14">
    <source>
        <dbReference type="EMBL" id="CAL8094039.1"/>
    </source>
</evidence>
<keyword evidence="6" id="KW-0406">Ion transport</keyword>
<dbReference type="InterPro" id="IPR001320">
    <property type="entry name" value="Iontro_rcpt_C"/>
</dbReference>
<dbReference type="EMBL" id="CAXLJM020000026">
    <property type="protein sequence ID" value="CAL8094039.1"/>
    <property type="molecule type" value="Genomic_DNA"/>
</dbReference>
<dbReference type="Pfam" id="PF00060">
    <property type="entry name" value="Lig_chan"/>
    <property type="match status" value="1"/>
</dbReference>
<keyword evidence="8" id="KW-0675">Receptor</keyword>
<sequence>MAFFGTSICLRFVAWVSPLQKDDIILPGEDGTSLGRDLSWINAMWLLASTLVLRGCDLKISSASARTIAVIWWLFSLVVLIIYASLVSHWFDANFSSGGGQGSESIENLLKNPVLEFGVVHSGSTNFFLQNAKRENLQKIWWRVQKGAENRGFQPSISAGINEVVESHGRYAFITEEMNLNQALVSDCSLGMITGIDVRTFAVAVPKGSPLREKLSQAILQLGESGILHQIEEKWWPKPNCEEVEGGKPQVQLMNFAGPLTILIIGVVFAIFIAMIERVLHHRRSHRGFFRTATEPGNGKIAMNGCDSESN</sequence>
<evidence type="ECO:0000256" key="6">
    <source>
        <dbReference type="ARBA" id="ARBA00023065"/>
    </source>
</evidence>